<name>A0AA37XE87_9MICO</name>
<dbReference type="Proteomes" id="UP001157161">
    <property type="component" value="Unassembled WGS sequence"/>
</dbReference>
<gene>
    <name evidence="2" type="ORF">GCM10025875_15890</name>
</gene>
<sequence length="144" mass="14943">MSIKITSPIEGFTGKSVFGPTTVTFDKGVAELEDLSTPLRAYLETKGYTIEGVEVGPFDPAKHKADDVIDYLAGLDRSDEAGRAEFDRVAAAERASEKPRAGVLKAIEKAEADAAAAEAKEQEEAAAKAAAAQASLDAQGGDGA</sequence>
<evidence type="ECO:0000313" key="3">
    <source>
        <dbReference type="Proteomes" id="UP001157161"/>
    </source>
</evidence>
<reference evidence="2" key="1">
    <citation type="journal article" date="2014" name="Int. J. Syst. Evol. Microbiol.">
        <title>Complete genome sequence of Corynebacterium casei LMG S-19264T (=DSM 44701T), isolated from a smear-ripened cheese.</title>
        <authorList>
            <consortium name="US DOE Joint Genome Institute (JGI-PGF)"/>
            <person name="Walter F."/>
            <person name="Albersmeier A."/>
            <person name="Kalinowski J."/>
            <person name="Ruckert C."/>
        </authorList>
    </citation>
    <scope>NUCLEOTIDE SEQUENCE</scope>
    <source>
        <strain evidence="2">NBRC 112290</strain>
    </source>
</reference>
<evidence type="ECO:0000256" key="1">
    <source>
        <dbReference type="SAM" id="MobiDB-lite"/>
    </source>
</evidence>
<evidence type="ECO:0000313" key="2">
    <source>
        <dbReference type="EMBL" id="GMA31597.1"/>
    </source>
</evidence>
<comment type="caution">
    <text evidence="2">The sequence shown here is derived from an EMBL/GenBank/DDBJ whole genome shotgun (WGS) entry which is preliminary data.</text>
</comment>
<proteinExistence type="predicted"/>
<keyword evidence="3" id="KW-1185">Reference proteome</keyword>
<feature type="compositionally biased region" description="Basic and acidic residues" evidence="1">
    <location>
        <begin position="113"/>
        <end position="126"/>
    </location>
</feature>
<protein>
    <submittedName>
        <fullName evidence="2">Uncharacterized protein</fullName>
    </submittedName>
</protein>
<organism evidence="2 3">
    <name type="scientific">Litorihabitans aurantiacus</name>
    <dbReference type="NCBI Taxonomy" id="1930061"/>
    <lineage>
        <taxon>Bacteria</taxon>
        <taxon>Bacillati</taxon>
        <taxon>Actinomycetota</taxon>
        <taxon>Actinomycetes</taxon>
        <taxon>Micrococcales</taxon>
        <taxon>Beutenbergiaceae</taxon>
        <taxon>Litorihabitans</taxon>
    </lineage>
</organism>
<dbReference type="RefSeq" id="WP_284250392.1">
    <property type="nucleotide sequence ID" value="NZ_BSUM01000001.1"/>
</dbReference>
<accession>A0AA37XE87</accession>
<feature type="compositionally biased region" description="Low complexity" evidence="1">
    <location>
        <begin position="127"/>
        <end position="144"/>
    </location>
</feature>
<feature type="region of interest" description="Disordered" evidence="1">
    <location>
        <begin position="113"/>
        <end position="144"/>
    </location>
</feature>
<dbReference type="EMBL" id="BSUM01000001">
    <property type="protein sequence ID" value="GMA31597.1"/>
    <property type="molecule type" value="Genomic_DNA"/>
</dbReference>
<reference evidence="2" key="2">
    <citation type="submission" date="2023-02" db="EMBL/GenBank/DDBJ databases">
        <authorList>
            <person name="Sun Q."/>
            <person name="Mori K."/>
        </authorList>
    </citation>
    <scope>NUCLEOTIDE SEQUENCE</scope>
    <source>
        <strain evidence="2">NBRC 112290</strain>
    </source>
</reference>
<dbReference type="AlphaFoldDB" id="A0AA37XE87"/>